<dbReference type="PANTHER" id="PTHR42783">
    <property type="entry name" value="GLUTAMATE SYNTHASE [NADPH] SMALL CHAIN"/>
    <property type="match status" value="1"/>
</dbReference>
<dbReference type="PRINTS" id="PR00419">
    <property type="entry name" value="ADXRDTASE"/>
</dbReference>
<dbReference type="SUPFAM" id="SSF51395">
    <property type="entry name" value="FMN-linked oxidoreductases"/>
    <property type="match status" value="1"/>
</dbReference>
<evidence type="ECO:0000256" key="2">
    <source>
        <dbReference type="ARBA" id="ARBA00023004"/>
    </source>
</evidence>
<dbReference type="EMBL" id="FNOU01000028">
    <property type="protein sequence ID" value="SDY36578.1"/>
    <property type="molecule type" value="Genomic_DNA"/>
</dbReference>
<keyword evidence="3" id="KW-0411">Iron-sulfur</keyword>
<dbReference type="AlphaFoldDB" id="A0A1H3JAZ2"/>
<protein>
    <submittedName>
        <fullName evidence="5">Putative selenate reductase</fullName>
    </submittedName>
</protein>
<name>A0A1H3JAZ2_EUBBA</name>
<keyword evidence="1" id="KW-0479">Metal-binding</keyword>
<dbReference type="PROSITE" id="PS51379">
    <property type="entry name" value="4FE4S_FER_2"/>
    <property type="match status" value="1"/>
</dbReference>
<dbReference type="InterPro" id="IPR028261">
    <property type="entry name" value="DPD_II"/>
</dbReference>
<organism evidence="5 6">
    <name type="scientific">Eubacterium barkeri</name>
    <name type="common">Clostridium barkeri</name>
    <dbReference type="NCBI Taxonomy" id="1528"/>
    <lineage>
        <taxon>Bacteria</taxon>
        <taxon>Bacillati</taxon>
        <taxon>Bacillota</taxon>
        <taxon>Clostridia</taxon>
        <taxon>Eubacteriales</taxon>
        <taxon>Eubacteriaceae</taxon>
        <taxon>Eubacterium</taxon>
    </lineage>
</organism>
<gene>
    <name evidence="5" type="ORF">SAMN04488579_1282</name>
</gene>
<evidence type="ECO:0000313" key="6">
    <source>
        <dbReference type="Proteomes" id="UP000199652"/>
    </source>
</evidence>
<dbReference type="SUPFAM" id="SSF51971">
    <property type="entry name" value="Nucleotide-binding domain"/>
    <property type="match status" value="1"/>
</dbReference>
<dbReference type="Gene3D" id="3.40.50.720">
    <property type="entry name" value="NAD(P)-binding Rossmann-like Domain"/>
    <property type="match status" value="1"/>
</dbReference>
<dbReference type="Pfam" id="PF14691">
    <property type="entry name" value="Fer4_20"/>
    <property type="match status" value="1"/>
</dbReference>
<dbReference type="InterPro" id="IPR036188">
    <property type="entry name" value="FAD/NAD-bd_sf"/>
</dbReference>
<dbReference type="GO" id="GO:0046872">
    <property type="term" value="F:metal ion binding"/>
    <property type="evidence" value="ECO:0007669"/>
    <property type="project" value="UniProtKB-KW"/>
</dbReference>
<dbReference type="Pfam" id="PF07992">
    <property type="entry name" value="Pyr_redox_2"/>
    <property type="match status" value="1"/>
</dbReference>
<dbReference type="OrthoDB" id="9803192at2"/>
<evidence type="ECO:0000256" key="1">
    <source>
        <dbReference type="ARBA" id="ARBA00022723"/>
    </source>
</evidence>
<evidence type="ECO:0000259" key="4">
    <source>
        <dbReference type="PROSITE" id="PS51379"/>
    </source>
</evidence>
<dbReference type="RefSeq" id="WP_090246946.1">
    <property type="nucleotide sequence ID" value="NZ_FNOU01000028.1"/>
</dbReference>
<dbReference type="InterPro" id="IPR023753">
    <property type="entry name" value="FAD/NAD-binding_dom"/>
</dbReference>
<dbReference type="PROSITE" id="PS00198">
    <property type="entry name" value="4FE4S_FER_1"/>
    <property type="match status" value="1"/>
</dbReference>
<dbReference type="SUPFAM" id="SSF46548">
    <property type="entry name" value="alpha-helical ferredoxin"/>
    <property type="match status" value="1"/>
</dbReference>
<keyword evidence="2" id="KW-0408">Iron</keyword>
<dbReference type="GO" id="GO:0051536">
    <property type="term" value="F:iron-sulfur cluster binding"/>
    <property type="evidence" value="ECO:0007669"/>
    <property type="project" value="UniProtKB-KW"/>
</dbReference>
<feature type="domain" description="4Fe-4S ferredoxin-type" evidence="4">
    <location>
        <begin position="902"/>
        <end position="932"/>
    </location>
</feature>
<dbReference type="STRING" id="1528.SAMN04488579_1282"/>
<dbReference type="InterPro" id="IPR017701">
    <property type="entry name" value="Se_rdtase_YgfK"/>
</dbReference>
<reference evidence="6" key="1">
    <citation type="submission" date="2016-10" db="EMBL/GenBank/DDBJ databases">
        <authorList>
            <person name="Varghese N."/>
            <person name="Submissions S."/>
        </authorList>
    </citation>
    <scope>NUCLEOTIDE SEQUENCE [LARGE SCALE GENOMIC DNA]</scope>
    <source>
        <strain evidence="6">VPI 5359</strain>
    </source>
</reference>
<dbReference type="PANTHER" id="PTHR42783:SF3">
    <property type="entry name" value="GLUTAMATE SYNTHASE [NADPH] SMALL CHAIN-RELATED"/>
    <property type="match status" value="1"/>
</dbReference>
<dbReference type="Gene3D" id="1.10.1060.10">
    <property type="entry name" value="Alpha-helical ferredoxin"/>
    <property type="match status" value="1"/>
</dbReference>
<dbReference type="InterPro" id="IPR009051">
    <property type="entry name" value="Helical_ferredxn"/>
</dbReference>
<dbReference type="Proteomes" id="UP000199652">
    <property type="component" value="Unassembled WGS sequence"/>
</dbReference>
<dbReference type="Gene3D" id="3.50.50.60">
    <property type="entry name" value="FAD/NAD(P)-binding domain"/>
    <property type="match status" value="1"/>
</dbReference>
<proteinExistence type="predicted"/>
<dbReference type="NCBIfam" id="TIGR03315">
    <property type="entry name" value="Se_ygfK"/>
    <property type="match status" value="1"/>
</dbReference>
<evidence type="ECO:0000313" key="5">
    <source>
        <dbReference type="EMBL" id="SDY36578.1"/>
    </source>
</evidence>
<dbReference type="SUPFAM" id="SSF54862">
    <property type="entry name" value="4Fe-4S ferredoxins"/>
    <property type="match status" value="1"/>
</dbReference>
<accession>A0A1H3JAZ2</accession>
<evidence type="ECO:0000256" key="3">
    <source>
        <dbReference type="ARBA" id="ARBA00023014"/>
    </source>
</evidence>
<dbReference type="InterPro" id="IPR017900">
    <property type="entry name" value="4Fe4S_Fe_S_CS"/>
</dbReference>
<dbReference type="GO" id="GO:0016491">
    <property type="term" value="F:oxidoreductase activity"/>
    <property type="evidence" value="ECO:0007669"/>
    <property type="project" value="InterPro"/>
</dbReference>
<sequence>MSDRMRAIPFGEMLNWITTEYDTEGTIFGISKFYAKDDNKRISLFGEMLETPFGPAAGPHTQLAQNIVSAYVAGARFFELKTVQTLDGEDLPVAKPCIAAPDECYNCEWSTELTVPEAFDEYVKAWFLLKLLSAEYGFGSPDGFIFNMSVGYDYEGITSKKIDDYIEGMKNARETAIWKECVAEALDFADNFENIDADYIKGISPRVSRSITLSTLHGCPPTEIERIASYLINTKGLNTFVKCNPTMLGYADARAILDTMGYGYMDFDDYHFLHDLQFVDAVPMIGRLKAEAEAKDLAFGVKITNTFPQKVVDGILPSEDMYMSGRSLFPCSIELAHRLADAFDGDLRISFSGGADAFNIVDIFKVGIWPITQATTLLKPGGYNRELQEAEALSQVNFKEALPLKPAALAALAKRARTNAHNVKGAIKPLPSRKIDKKVPLVDCFIAPCTQTCPISQDIPEYVALVGQGKAKAALEVITRKNPLPFITGTICTHRCMDKCTRNFYEKSVCIRDVKLDAAELGFDALLKDIQAVSAVTAAKVAIIGGGPAGISAATFLARAGVDATIFERKDSLGGIVNHVIPDFRIDGETIDHDIALMEALGVTVVTGRDIEDVEALKAEGFKYIIVATGAWAPSPYSLEGGQAINVLEFLEDFNKAPETLELGTDVVVIGGGNTAMDAARVATRVDGVERVHLVYRRTVMEMPADEEELALALEDGVRFYELLSPEAYNGTTLTCREMKLGAPDESGRRRPEPTEGTMEIPATTVIASVGAKIDAAWFEKNNLALTTRGRVDVNSETLMSRDNIFIAGDAQLGADTVVRAIADARKAVNHILGLEGIVDNDTVEMDVDYDEALEKRGILAEPTTPDQEDVRCLECSAVCESCMDVCPNRANLAITVPHHKMRQIIHVDRMCNECGNCMMFCPYDSAPYKDKFTLFHTQDDLDNSTNSGFLLGTGNQVTLRLDGEVLKTTIGDPSIPAGINDILKAVVNHYNYLI</sequence>
<keyword evidence="6" id="KW-1185">Reference proteome</keyword>
<dbReference type="InterPro" id="IPR017896">
    <property type="entry name" value="4Fe4S_Fe-S-bd"/>
</dbReference>